<accession>A0ABM8Q4C4</accession>
<dbReference type="PIRSF" id="PIRSF004553">
    <property type="entry name" value="CHP00095"/>
    <property type="match status" value="1"/>
</dbReference>
<evidence type="ECO:0008006" key="5">
    <source>
        <dbReference type="Google" id="ProtNLM"/>
    </source>
</evidence>
<keyword evidence="4" id="KW-1185">Reference proteome</keyword>
<dbReference type="InterPro" id="IPR004398">
    <property type="entry name" value="RNA_MeTrfase_RsmD"/>
</dbReference>
<reference evidence="3 4" key="1">
    <citation type="submission" date="2020-11" db="EMBL/GenBank/DDBJ databases">
        <authorList>
            <person name="Peeters C."/>
        </authorList>
    </citation>
    <scope>NUCLEOTIDE SEQUENCE [LARGE SCALE GENOMIC DNA]</scope>
    <source>
        <strain evidence="3 4">LMG 7974</strain>
    </source>
</reference>
<evidence type="ECO:0000313" key="3">
    <source>
        <dbReference type="EMBL" id="CAD7287736.1"/>
    </source>
</evidence>
<dbReference type="PANTHER" id="PTHR43542">
    <property type="entry name" value="METHYLTRANSFERASE"/>
    <property type="match status" value="1"/>
</dbReference>
<evidence type="ECO:0000256" key="1">
    <source>
        <dbReference type="ARBA" id="ARBA00022603"/>
    </source>
</evidence>
<evidence type="ECO:0000313" key="4">
    <source>
        <dbReference type="Proteomes" id="UP000789803"/>
    </source>
</evidence>
<protein>
    <recommendedName>
        <fullName evidence="5">16S rRNA (Guanine(966)-N(2))-methyltransferase RsmD</fullName>
    </recommendedName>
</protein>
<dbReference type="SUPFAM" id="SSF53335">
    <property type="entry name" value="S-adenosyl-L-methionine-dependent methyltransferases"/>
    <property type="match status" value="1"/>
</dbReference>
<proteinExistence type="predicted"/>
<dbReference type="RefSeq" id="WP_229932434.1">
    <property type="nucleotide sequence ID" value="NZ_CAJHOF010000004.1"/>
</dbReference>
<dbReference type="PANTHER" id="PTHR43542:SF1">
    <property type="entry name" value="METHYLTRANSFERASE"/>
    <property type="match status" value="1"/>
</dbReference>
<organism evidence="3 4">
    <name type="scientific">Campylobacter majalis</name>
    <dbReference type="NCBI Taxonomy" id="2790656"/>
    <lineage>
        <taxon>Bacteria</taxon>
        <taxon>Pseudomonadati</taxon>
        <taxon>Campylobacterota</taxon>
        <taxon>Epsilonproteobacteria</taxon>
        <taxon>Campylobacterales</taxon>
        <taxon>Campylobacteraceae</taxon>
        <taxon>Campylobacter</taxon>
    </lineage>
</organism>
<gene>
    <name evidence="3" type="ORF">LMG7974_00617</name>
</gene>
<dbReference type="Gene3D" id="3.40.50.150">
    <property type="entry name" value="Vaccinia Virus protein VP39"/>
    <property type="match status" value="1"/>
</dbReference>
<evidence type="ECO:0000256" key="2">
    <source>
        <dbReference type="ARBA" id="ARBA00022679"/>
    </source>
</evidence>
<dbReference type="Proteomes" id="UP000789803">
    <property type="component" value="Unassembled WGS sequence"/>
</dbReference>
<sequence length="187" mass="21147">MKLYTQISSGKFKGKKLQLPSLNTTRSTKSLVKSSFFDTVRYELSNSVFIEGFGGSGVMACEALSNGALKSYAIEKDKNAYKLTQSNLKSIDENLLNAIFGDSFEILPDLIASQNCVILYLDPPFDFRDGFDMIYQKLIDLIKKIDRKKIKMIVFEHSSKFCFDENLDGYVKIKSKKFGATTLTYFA</sequence>
<keyword evidence="2" id="KW-0808">Transferase</keyword>
<name>A0ABM8Q4C4_9BACT</name>
<dbReference type="Pfam" id="PF03602">
    <property type="entry name" value="Cons_hypoth95"/>
    <property type="match status" value="1"/>
</dbReference>
<keyword evidence="1" id="KW-0489">Methyltransferase</keyword>
<dbReference type="InterPro" id="IPR029063">
    <property type="entry name" value="SAM-dependent_MTases_sf"/>
</dbReference>
<comment type="caution">
    <text evidence="3">The sequence shown here is derived from an EMBL/GenBank/DDBJ whole genome shotgun (WGS) entry which is preliminary data.</text>
</comment>
<dbReference type="EMBL" id="CAJHOF010000004">
    <property type="protein sequence ID" value="CAD7287736.1"/>
    <property type="molecule type" value="Genomic_DNA"/>
</dbReference>